<keyword evidence="8" id="KW-0443">Lipid metabolism</keyword>
<dbReference type="Pfam" id="PF01764">
    <property type="entry name" value="Lipase_3"/>
    <property type="match status" value="1"/>
</dbReference>
<evidence type="ECO:0000256" key="5">
    <source>
        <dbReference type="ARBA" id="ARBA00022801"/>
    </source>
</evidence>
<evidence type="ECO:0000256" key="6">
    <source>
        <dbReference type="ARBA" id="ARBA00022946"/>
    </source>
</evidence>
<feature type="compositionally biased region" description="Acidic residues" evidence="9">
    <location>
        <begin position="74"/>
        <end position="97"/>
    </location>
</feature>
<comment type="subcellular location">
    <subcellularLocation>
        <location evidence="1">Plastid</location>
        <location evidence="1">Chloroplast</location>
    </subcellularLocation>
</comment>
<dbReference type="Gene3D" id="3.40.50.1820">
    <property type="entry name" value="alpha/beta hydrolase"/>
    <property type="match status" value="2"/>
</dbReference>
<evidence type="ECO:0000256" key="7">
    <source>
        <dbReference type="ARBA" id="ARBA00022963"/>
    </source>
</evidence>
<dbReference type="GO" id="GO:0009507">
    <property type="term" value="C:chloroplast"/>
    <property type="evidence" value="ECO:0007669"/>
    <property type="project" value="UniProtKB-SubCell"/>
</dbReference>
<comment type="similarity">
    <text evidence="2">Belongs to the AB hydrolase superfamily. Lipase family.</text>
</comment>
<evidence type="ECO:0000256" key="3">
    <source>
        <dbReference type="ARBA" id="ARBA00022528"/>
    </source>
</evidence>
<evidence type="ECO:0000256" key="1">
    <source>
        <dbReference type="ARBA" id="ARBA00004229"/>
    </source>
</evidence>
<accession>A0A6V7PBK9</accession>
<keyword evidence="5" id="KW-0378">Hydrolase</keyword>
<keyword evidence="4" id="KW-0934">Plastid</keyword>
<feature type="compositionally biased region" description="Pro residues" evidence="9">
    <location>
        <begin position="206"/>
        <end position="215"/>
    </location>
</feature>
<feature type="region of interest" description="Disordered" evidence="9">
    <location>
        <begin position="202"/>
        <end position="245"/>
    </location>
</feature>
<evidence type="ECO:0000313" key="11">
    <source>
        <dbReference type="EMBL" id="CAD1828272.1"/>
    </source>
</evidence>
<name>A0A6V7PBK9_ANACO</name>
<dbReference type="EMBL" id="LR862147">
    <property type="protein sequence ID" value="CAD1828272.1"/>
    <property type="molecule type" value="Genomic_DNA"/>
</dbReference>
<dbReference type="AlphaFoldDB" id="A0A6V7PBK9"/>
<reference evidence="11" key="1">
    <citation type="submission" date="2020-07" db="EMBL/GenBank/DDBJ databases">
        <authorList>
            <person name="Lin J."/>
        </authorList>
    </citation>
    <scope>NUCLEOTIDE SEQUENCE</scope>
</reference>
<keyword evidence="3" id="KW-0150">Chloroplast</keyword>
<feature type="compositionally biased region" description="Basic and acidic residues" evidence="9">
    <location>
        <begin position="98"/>
        <end position="113"/>
    </location>
</feature>
<feature type="compositionally biased region" description="Basic and acidic residues" evidence="9">
    <location>
        <begin position="302"/>
        <end position="311"/>
    </location>
</feature>
<evidence type="ECO:0000259" key="10">
    <source>
        <dbReference type="Pfam" id="PF01764"/>
    </source>
</evidence>
<feature type="domain" description="Fungal lipase-type" evidence="10">
    <location>
        <begin position="321"/>
        <end position="365"/>
    </location>
</feature>
<feature type="region of interest" description="Disordered" evidence="9">
    <location>
        <begin position="73"/>
        <end position="113"/>
    </location>
</feature>
<proteinExistence type="inferred from homology"/>
<dbReference type="PANTHER" id="PTHR31403">
    <property type="entry name" value="PHOSPHOLIPASE A1-IBETA2, CHLOROPLASTIC"/>
    <property type="match status" value="1"/>
</dbReference>
<dbReference type="SUPFAM" id="SSF53474">
    <property type="entry name" value="alpha/beta-Hydrolases"/>
    <property type="match status" value="1"/>
</dbReference>
<evidence type="ECO:0000256" key="4">
    <source>
        <dbReference type="ARBA" id="ARBA00022640"/>
    </source>
</evidence>
<sequence length="517" mass="57216">MALRHPGDVALCSAAAPHGRSSRSLFRSPSRLPLSISLISTQRTSRIQMLPPSSAAAKDYDSLSSTIAGLKLDQEEEEEEREQEQEQGEEQGEEDVADDKKKSSDPSMRLPERWREIHGRDDWAGLLDPIDPLLRQELIRYGEFSQACYDAFDYDPFSRYCGSCKYNRRRFFAGLGMADCGYDVTRYLYATSNINLPNFFATSSSSPPPPPPPPETAAASCGASAPTGSAGGHREDPLPRPLRQGGVRLHRPLHRQGPHLPLLQVLRPRAGPLRGAQARPPLRPRQGRGGERDGDGAQPGERAGDAERVRLGGDGGGGGKAVCVLSFSGPRVGNRRFRQRFEEGLGVKALRVVNVHDTVPKVPGIFLNEGLRGLPDAVRRLADALPWSYSHVGVELALDHTHSPFLKPTADPSCFHNLEAHLHLLDGYHGKGQRFVLASGRDPALVNKACDFLKEHHMVPPYWRQDENKGMVRAHDGRWIQPERQKIDDHPADTHQHLRLLGLRRHHDDNADDAADK</sequence>
<dbReference type="InterPro" id="IPR002921">
    <property type="entry name" value="Fungal_lipase-type"/>
</dbReference>
<evidence type="ECO:0000256" key="8">
    <source>
        <dbReference type="ARBA" id="ARBA00023098"/>
    </source>
</evidence>
<evidence type="ECO:0000256" key="2">
    <source>
        <dbReference type="ARBA" id="ARBA00010701"/>
    </source>
</evidence>
<gene>
    <name evidence="11" type="ORF">CB5_LOCUS11483</name>
</gene>
<dbReference type="GO" id="GO:0004620">
    <property type="term" value="F:phospholipase activity"/>
    <property type="evidence" value="ECO:0007669"/>
    <property type="project" value="TreeGrafter"/>
</dbReference>
<keyword evidence="6" id="KW-0809">Transit peptide</keyword>
<keyword evidence="7" id="KW-0442">Lipid degradation</keyword>
<organism evidence="11">
    <name type="scientific">Ananas comosus var. bracteatus</name>
    <name type="common">red pineapple</name>
    <dbReference type="NCBI Taxonomy" id="296719"/>
    <lineage>
        <taxon>Eukaryota</taxon>
        <taxon>Viridiplantae</taxon>
        <taxon>Streptophyta</taxon>
        <taxon>Embryophyta</taxon>
        <taxon>Tracheophyta</taxon>
        <taxon>Spermatophyta</taxon>
        <taxon>Magnoliopsida</taxon>
        <taxon>Liliopsida</taxon>
        <taxon>Poales</taxon>
        <taxon>Bromeliaceae</taxon>
        <taxon>Bromelioideae</taxon>
        <taxon>Ananas</taxon>
    </lineage>
</organism>
<evidence type="ECO:0000256" key="9">
    <source>
        <dbReference type="SAM" id="MobiDB-lite"/>
    </source>
</evidence>
<protein>
    <recommendedName>
        <fullName evidence="10">Fungal lipase-type domain-containing protein</fullName>
    </recommendedName>
</protein>
<dbReference type="PANTHER" id="PTHR31403:SF51">
    <property type="entry name" value="PHOSPHOLIPASE A1-IGAMMA2, CHLOROPLASTIC"/>
    <property type="match status" value="1"/>
</dbReference>
<feature type="region of interest" description="Disordered" evidence="9">
    <location>
        <begin position="271"/>
        <end position="314"/>
    </location>
</feature>
<dbReference type="InterPro" id="IPR029058">
    <property type="entry name" value="AB_hydrolase_fold"/>
</dbReference>
<dbReference type="GO" id="GO:0016042">
    <property type="term" value="P:lipid catabolic process"/>
    <property type="evidence" value="ECO:0007669"/>
    <property type="project" value="UniProtKB-KW"/>
</dbReference>